<protein>
    <submittedName>
        <fullName evidence="1">Uncharacterized protein</fullName>
    </submittedName>
</protein>
<comment type="caution">
    <text evidence="1">The sequence shown here is derived from an EMBL/GenBank/DDBJ whole genome shotgun (WGS) entry which is preliminary data.</text>
</comment>
<sequence>MQRIVKIPALLILLLGLTLSLSAIIVEKATLEEIISESHVIVHGKVIDKISVWEGKQINTYLTLQVFDVAKGEGIGETITVKQFGGKVGPYADEISGQPNYEIGDEVFFFLVDWKGNYWIHSMAIGGYVVIETGGVKYAVNGFNDIEFVDALHQKVGEDLKGEYQLFDLFGKVQSLSRME</sequence>
<reference evidence="1" key="1">
    <citation type="journal article" date="2015" name="Proc. Natl. Acad. Sci. U.S.A.">
        <title>Networks of energetic and metabolic interactions define dynamics in microbial communities.</title>
        <authorList>
            <person name="Embree M."/>
            <person name="Liu J.K."/>
            <person name="Al-Bassam M.M."/>
            <person name="Zengler K."/>
        </authorList>
    </citation>
    <scope>NUCLEOTIDE SEQUENCE</scope>
</reference>
<dbReference type="AlphaFoldDB" id="A0A0W8G0L3"/>
<organism evidence="1">
    <name type="scientific">hydrocarbon metagenome</name>
    <dbReference type="NCBI Taxonomy" id="938273"/>
    <lineage>
        <taxon>unclassified sequences</taxon>
        <taxon>metagenomes</taxon>
        <taxon>ecological metagenomes</taxon>
    </lineage>
</organism>
<accession>A0A0W8G0L3</accession>
<gene>
    <name evidence="1" type="ORF">ASZ90_003457</name>
</gene>
<evidence type="ECO:0000313" key="1">
    <source>
        <dbReference type="EMBL" id="KUG26703.1"/>
    </source>
</evidence>
<proteinExistence type="predicted"/>
<dbReference type="EMBL" id="LNQE01000419">
    <property type="protein sequence ID" value="KUG26703.1"/>
    <property type="molecule type" value="Genomic_DNA"/>
</dbReference>
<name>A0A0W8G0L3_9ZZZZ</name>